<accession>A0A0D7X7U2</accession>
<sequence length="75" mass="8336">MDLSVPSHANIEHMIEGIKTKLRMASGAAMQSSAFSLEQYEDLRDVYDMVINKPNLSISEVEAIVSELGRLRNPS</sequence>
<organism evidence="1 3">
    <name type="scientific">Paenibacillus terrae</name>
    <dbReference type="NCBI Taxonomy" id="159743"/>
    <lineage>
        <taxon>Bacteria</taxon>
        <taxon>Bacillati</taxon>
        <taxon>Bacillota</taxon>
        <taxon>Bacilli</taxon>
        <taxon>Bacillales</taxon>
        <taxon>Paenibacillaceae</taxon>
        <taxon>Paenibacillus</taxon>
    </lineage>
</organism>
<keyword evidence="3" id="KW-1185">Reference proteome</keyword>
<evidence type="ECO:0000313" key="4">
    <source>
        <dbReference type="Proteomes" id="UP000308114"/>
    </source>
</evidence>
<dbReference type="Proteomes" id="UP000308114">
    <property type="component" value="Unassembled WGS sequence"/>
</dbReference>
<evidence type="ECO:0000313" key="1">
    <source>
        <dbReference type="EMBL" id="KJD47219.1"/>
    </source>
</evidence>
<dbReference type="Proteomes" id="UP000032534">
    <property type="component" value="Unassembled WGS sequence"/>
</dbReference>
<dbReference type="PATRIC" id="fig|159743.3.peg.326"/>
<evidence type="ECO:0000313" key="3">
    <source>
        <dbReference type="Proteomes" id="UP000032534"/>
    </source>
</evidence>
<dbReference type="Pfam" id="PF06569">
    <property type="entry name" value="DUF1128"/>
    <property type="match status" value="1"/>
</dbReference>
<dbReference type="AlphaFoldDB" id="A0A0D7X7U2"/>
<dbReference type="InterPro" id="IPR009507">
    <property type="entry name" value="UPF0435"/>
</dbReference>
<protein>
    <submittedName>
        <fullName evidence="2">DUF1128 domain-containing protein</fullName>
    </submittedName>
</protein>
<evidence type="ECO:0000313" key="2">
    <source>
        <dbReference type="EMBL" id="TKH46354.1"/>
    </source>
</evidence>
<gene>
    <name evidence="2" type="ORF">C1I60_01855</name>
    <name evidence="1" type="ORF">QD47_01455</name>
</gene>
<proteinExistence type="predicted"/>
<reference evidence="1 3" key="1">
    <citation type="submission" date="2014-11" db="EMBL/GenBank/DDBJ databases">
        <title>Draft Genome Sequences of Paenibacillus polymyxa NRRL B-30509 and Paenibacillus terrae NRRL B-30644, Strains from a Poultry Environment that Produce Tridecaptin A and Paenicidins.</title>
        <authorList>
            <person name="van Belkum M.J."/>
            <person name="Lohans C.T."/>
            <person name="Vederas J.C."/>
        </authorList>
    </citation>
    <scope>NUCLEOTIDE SEQUENCE [LARGE SCALE GENOMIC DNA]</scope>
    <source>
        <strain evidence="1 3">NRRL B-30644</strain>
    </source>
</reference>
<dbReference type="OrthoDB" id="2361695at2"/>
<dbReference type="RefSeq" id="WP_044644451.1">
    <property type="nucleotide sequence ID" value="NZ_JTHP01000002.1"/>
</dbReference>
<dbReference type="EMBL" id="PNXQ01000002">
    <property type="protein sequence ID" value="TKH46354.1"/>
    <property type="molecule type" value="Genomic_DNA"/>
</dbReference>
<dbReference type="EMBL" id="JTHP01000002">
    <property type="protein sequence ID" value="KJD47219.1"/>
    <property type="molecule type" value="Genomic_DNA"/>
</dbReference>
<name>A0A0D7X7U2_9BACL</name>
<reference evidence="2 4" key="2">
    <citation type="submission" date="2018-01" db="EMBL/GenBank/DDBJ databases">
        <title>Bacillales members from the olive rhizosphere are effective biological control agents against Verticillium dahliae.</title>
        <authorList>
            <person name="Gomez-Lama C."/>
            <person name="Legarda G."/>
            <person name="Ruano-Rosa D."/>
            <person name="Pizarro-Tobias P."/>
            <person name="Valverde-Corredor A."/>
            <person name="Niqui J.L."/>
            <person name="Trivino J.C."/>
            <person name="Roca A."/>
            <person name="Mercado-Blanco J."/>
        </authorList>
    </citation>
    <scope>NUCLEOTIDE SEQUENCE [LARGE SCALE GENOMIC DNA]</scope>
    <source>
        <strain evidence="2 4">PIC167</strain>
    </source>
</reference>
<comment type="caution">
    <text evidence="1">The sequence shown here is derived from an EMBL/GenBank/DDBJ whole genome shotgun (WGS) entry which is preliminary data.</text>
</comment>